<comment type="caution">
    <text evidence="2">The sequence shown here is derived from an EMBL/GenBank/DDBJ whole genome shotgun (WGS) entry which is preliminary data.</text>
</comment>
<dbReference type="EMBL" id="CAUYUJ010000472">
    <property type="protein sequence ID" value="CAK0790722.1"/>
    <property type="molecule type" value="Genomic_DNA"/>
</dbReference>
<accession>A0ABN9PCY5</accession>
<feature type="region of interest" description="Disordered" evidence="1">
    <location>
        <begin position="42"/>
        <end position="104"/>
    </location>
</feature>
<feature type="compositionally biased region" description="Low complexity" evidence="1">
    <location>
        <begin position="46"/>
        <end position="56"/>
    </location>
</feature>
<dbReference type="Proteomes" id="UP001189429">
    <property type="component" value="Unassembled WGS sequence"/>
</dbReference>
<feature type="non-terminal residue" evidence="2">
    <location>
        <position position="1"/>
    </location>
</feature>
<name>A0ABN9PCY5_9DINO</name>
<sequence>WLGGALVQVRVWERAPSAVDGCARGLPKREWGCQVQRSPPWVQSWLPQRPRAAALRPPGPRGSEARLPSLAPEGGGGGGGGGGGEEEEEEPPRPRGVRCKEPGLHPTCRGEFQSQAGLAVEKHAASLRSCNALPAGPRKLHKWLKRAGENGPPCKCALLCTKEHRMPTFVAGFGKHTPPS</sequence>
<gene>
    <name evidence="2" type="ORF">PCOR1329_LOCUS1934</name>
</gene>
<feature type="non-terminal residue" evidence="2">
    <location>
        <position position="180"/>
    </location>
</feature>
<proteinExistence type="predicted"/>
<keyword evidence="3" id="KW-1185">Reference proteome</keyword>
<evidence type="ECO:0000313" key="3">
    <source>
        <dbReference type="Proteomes" id="UP001189429"/>
    </source>
</evidence>
<organism evidence="2 3">
    <name type="scientific">Prorocentrum cordatum</name>
    <dbReference type="NCBI Taxonomy" id="2364126"/>
    <lineage>
        <taxon>Eukaryota</taxon>
        <taxon>Sar</taxon>
        <taxon>Alveolata</taxon>
        <taxon>Dinophyceae</taxon>
        <taxon>Prorocentrales</taxon>
        <taxon>Prorocentraceae</taxon>
        <taxon>Prorocentrum</taxon>
    </lineage>
</organism>
<protein>
    <submittedName>
        <fullName evidence="2">Uncharacterized protein</fullName>
    </submittedName>
</protein>
<evidence type="ECO:0000256" key="1">
    <source>
        <dbReference type="SAM" id="MobiDB-lite"/>
    </source>
</evidence>
<reference evidence="2" key="1">
    <citation type="submission" date="2023-10" db="EMBL/GenBank/DDBJ databases">
        <authorList>
            <person name="Chen Y."/>
            <person name="Shah S."/>
            <person name="Dougan E. K."/>
            <person name="Thang M."/>
            <person name="Chan C."/>
        </authorList>
    </citation>
    <scope>NUCLEOTIDE SEQUENCE [LARGE SCALE GENOMIC DNA]</scope>
</reference>
<feature type="compositionally biased region" description="Gly residues" evidence="1">
    <location>
        <begin position="73"/>
        <end position="83"/>
    </location>
</feature>
<evidence type="ECO:0000313" key="2">
    <source>
        <dbReference type="EMBL" id="CAK0790722.1"/>
    </source>
</evidence>